<dbReference type="Proteomes" id="UP000028493">
    <property type="component" value="Unassembled WGS sequence"/>
</dbReference>
<accession>A0A077PY20</accession>
<gene>
    <name evidence="1" type="ORF">XBKB1_3020001</name>
</gene>
<organism evidence="1">
    <name type="scientific">Xenorhabdus bovienii str. kraussei Becker Underwood</name>
    <dbReference type="NCBI Taxonomy" id="1398204"/>
    <lineage>
        <taxon>Bacteria</taxon>
        <taxon>Pseudomonadati</taxon>
        <taxon>Pseudomonadota</taxon>
        <taxon>Gammaproteobacteria</taxon>
        <taxon>Enterobacterales</taxon>
        <taxon>Morganellaceae</taxon>
        <taxon>Xenorhabdus</taxon>
    </lineage>
</organism>
<evidence type="ECO:0000313" key="1">
    <source>
        <dbReference type="EMBL" id="CDH24739.1"/>
    </source>
</evidence>
<comment type="caution">
    <text evidence="1">The sequence shown here is derived from an EMBL/GenBank/DDBJ whole genome shotgun (WGS) entry which is preliminary data.</text>
</comment>
<dbReference type="AlphaFoldDB" id="A0A077PY20"/>
<sequence length="24" mass="2712">MTQKTTLYEGIGIYTFSVINGIYV</sequence>
<proteinExistence type="predicted"/>
<protein>
    <submittedName>
        <fullName evidence="1">Uncharacterized protein</fullName>
    </submittedName>
</protein>
<reference evidence="1" key="1">
    <citation type="submission" date="2013-07" db="EMBL/GenBank/DDBJ databases">
        <title>Sub-species coevolution in mutualistic symbiosis.</title>
        <authorList>
            <person name="Murfin K."/>
            <person name="Klassen J."/>
            <person name="Lee M."/>
            <person name="Forst S."/>
            <person name="Stock P."/>
            <person name="Goodrich-Blair H."/>
        </authorList>
    </citation>
    <scope>NUCLEOTIDE SEQUENCE [LARGE SCALE GENOMIC DNA]</scope>
    <source>
        <strain evidence="1">Kraussei Becker Underwood</strain>
    </source>
</reference>
<dbReference type="HOGENOM" id="CLU_3421304_0_0_6"/>
<dbReference type="EMBL" id="CBSZ010000227">
    <property type="protein sequence ID" value="CDH24739.1"/>
    <property type="molecule type" value="Genomic_DNA"/>
</dbReference>
<name>A0A077PY20_XENBV</name>